<dbReference type="GO" id="GO:0005524">
    <property type="term" value="F:ATP binding"/>
    <property type="evidence" value="ECO:0007669"/>
    <property type="project" value="UniProtKB-KW"/>
</dbReference>
<evidence type="ECO:0000256" key="7">
    <source>
        <dbReference type="ARBA" id="ARBA00022679"/>
    </source>
</evidence>
<keyword evidence="7" id="KW-0808">Transferase</keyword>
<dbReference type="EMBL" id="QKUF01000011">
    <property type="protein sequence ID" value="PZW27933.1"/>
    <property type="molecule type" value="Genomic_DNA"/>
</dbReference>
<comment type="catalytic activity">
    <reaction evidence="14">
        <text>pyruvate + ATP + H2O = phosphoenolpyruvate + AMP + phosphate + 2 H(+)</text>
        <dbReference type="Rhea" id="RHEA:11364"/>
        <dbReference type="ChEBI" id="CHEBI:15361"/>
        <dbReference type="ChEBI" id="CHEBI:15377"/>
        <dbReference type="ChEBI" id="CHEBI:15378"/>
        <dbReference type="ChEBI" id="CHEBI:30616"/>
        <dbReference type="ChEBI" id="CHEBI:43474"/>
        <dbReference type="ChEBI" id="CHEBI:58702"/>
        <dbReference type="ChEBI" id="CHEBI:456215"/>
        <dbReference type="EC" id="2.7.9.2"/>
    </reaction>
</comment>
<dbReference type="GO" id="GO:0046872">
    <property type="term" value="F:metal ion binding"/>
    <property type="evidence" value="ECO:0007669"/>
    <property type="project" value="UniProtKB-KW"/>
</dbReference>
<dbReference type="PANTHER" id="PTHR43030:SF1">
    <property type="entry name" value="PHOSPHOENOLPYRUVATE SYNTHASE"/>
    <property type="match status" value="1"/>
</dbReference>
<evidence type="ECO:0000313" key="16">
    <source>
        <dbReference type="EMBL" id="PZW27933.1"/>
    </source>
</evidence>
<evidence type="ECO:0000256" key="8">
    <source>
        <dbReference type="ARBA" id="ARBA00022723"/>
    </source>
</evidence>
<name>A0A326U4J6_THEHA</name>
<dbReference type="PANTHER" id="PTHR43030">
    <property type="entry name" value="PHOSPHOENOLPYRUVATE SYNTHASE"/>
    <property type="match status" value="1"/>
</dbReference>
<organism evidence="16 17">
    <name type="scientific">Thermosporothrix hazakensis</name>
    <dbReference type="NCBI Taxonomy" id="644383"/>
    <lineage>
        <taxon>Bacteria</taxon>
        <taxon>Bacillati</taxon>
        <taxon>Chloroflexota</taxon>
        <taxon>Ktedonobacteria</taxon>
        <taxon>Ktedonobacterales</taxon>
        <taxon>Thermosporotrichaceae</taxon>
        <taxon>Thermosporothrix</taxon>
    </lineage>
</organism>
<reference evidence="16 17" key="1">
    <citation type="submission" date="2018-06" db="EMBL/GenBank/DDBJ databases">
        <title>Genomic Encyclopedia of Archaeal and Bacterial Type Strains, Phase II (KMG-II): from individual species to whole genera.</title>
        <authorList>
            <person name="Goeker M."/>
        </authorList>
    </citation>
    <scope>NUCLEOTIDE SEQUENCE [LARGE SCALE GENOMIC DNA]</scope>
    <source>
        <strain evidence="16 17">ATCC BAA-1881</strain>
    </source>
</reference>
<comment type="function">
    <text evidence="2">Catalyzes the phosphorylation of pyruvate to phosphoenolpyruvate.</text>
</comment>
<evidence type="ECO:0000256" key="4">
    <source>
        <dbReference type="ARBA" id="ARBA00007837"/>
    </source>
</evidence>
<comment type="caution">
    <text evidence="16">The sequence shown here is derived from an EMBL/GenBank/DDBJ whole genome shotgun (WGS) entry which is preliminary data.</text>
</comment>
<keyword evidence="17" id="KW-1185">Reference proteome</keyword>
<evidence type="ECO:0000256" key="9">
    <source>
        <dbReference type="ARBA" id="ARBA00022741"/>
    </source>
</evidence>
<keyword evidence="16" id="KW-0670">Pyruvate</keyword>
<dbReference type="InterPro" id="IPR006319">
    <property type="entry name" value="PEP_synth"/>
</dbReference>
<evidence type="ECO:0000256" key="5">
    <source>
        <dbReference type="ARBA" id="ARBA00011996"/>
    </source>
</evidence>
<dbReference type="InterPro" id="IPR002192">
    <property type="entry name" value="PPDK_AMP/ATP-bd"/>
</dbReference>
<dbReference type="EC" id="2.7.9.2" evidence="5"/>
<dbReference type="Proteomes" id="UP000248806">
    <property type="component" value="Unassembled WGS sequence"/>
</dbReference>
<accession>A0A326U4J6</accession>
<evidence type="ECO:0000256" key="12">
    <source>
        <dbReference type="ARBA" id="ARBA00022842"/>
    </source>
</evidence>
<keyword evidence="8" id="KW-0479">Metal-binding</keyword>
<evidence type="ECO:0000313" key="17">
    <source>
        <dbReference type="Proteomes" id="UP000248806"/>
    </source>
</evidence>
<dbReference type="RefSeq" id="WP_211326209.1">
    <property type="nucleotide sequence ID" value="NZ_BIFX01000003.1"/>
</dbReference>
<evidence type="ECO:0000256" key="6">
    <source>
        <dbReference type="ARBA" id="ARBA00021623"/>
    </source>
</evidence>
<comment type="cofactor">
    <cofactor evidence="1">
        <name>Mg(2+)</name>
        <dbReference type="ChEBI" id="CHEBI:18420"/>
    </cofactor>
</comment>
<keyword evidence="9" id="KW-0547">Nucleotide-binding</keyword>
<sequence>MTNSLLLPFTASSSIERTGGKAYNLSELTRAGFPVPPGFTITTDAYLLITQQLDLAPLLDELEQTKEPERLAELAARMRARIHEAPIPKELEQTIIQAYRQLGPSQPVAVRSSATSEDLPFASFAGQQDTYLNIVGEAAVLDAVRRCWASLWTERAVSYRAKNGIDPHTVRLAVVVQRLIDSRVAGVLFTANPLTGKRRQAVIDASPGLGEAVVSGAVNPDHFVVDTLAGRILERHIGEKQLQIRATAGGGTERVALSSANEACVSDEQIRELARLGQRVEQHYGAPQDIEWSIDVQGKLWLLQARPITTLYPLPADAPDSDDKLRVYFSLNVVQGVFRPFTPLGSSLLKRVGTAIATFLGMPPATPEPTFLKDAGMRLFLDMTTPLRNVVARQLLIALMGSAESRTQPIFKQLVQDKRLSLTRTSRGASLLFTLRILLRLRLPSRILRGMLRPEQAVQMRATLLAELERTLQVPASCDRSPTARQHRGLLRQNAPIHRAHHSISRRGYALNAADKQTAERACHR</sequence>
<dbReference type="GO" id="GO:0008986">
    <property type="term" value="F:pyruvate, water dikinase activity"/>
    <property type="evidence" value="ECO:0007669"/>
    <property type="project" value="UniProtKB-EC"/>
</dbReference>
<proteinExistence type="inferred from homology"/>
<feature type="domain" description="Pyruvate phosphate dikinase AMP/ATP-binding" evidence="15">
    <location>
        <begin position="16"/>
        <end position="311"/>
    </location>
</feature>
<comment type="pathway">
    <text evidence="3">Carbohydrate biosynthesis; gluconeogenesis.</text>
</comment>
<keyword evidence="10 16" id="KW-0418">Kinase</keyword>
<dbReference type="Gene3D" id="3.30.1490.20">
    <property type="entry name" value="ATP-grasp fold, A domain"/>
    <property type="match status" value="1"/>
</dbReference>
<dbReference type="SUPFAM" id="SSF56059">
    <property type="entry name" value="Glutathione synthetase ATP-binding domain-like"/>
    <property type="match status" value="1"/>
</dbReference>
<evidence type="ECO:0000256" key="10">
    <source>
        <dbReference type="ARBA" id="ARBA00022777"/>
    </source>
</evidence>
<evidence type="ECO:0000256" key="2">
    <source>
        <dbReference type="ARBA" id="ARBA00002988"/>
    </source>
</evidence>
<evidence type="ECO:0000256" key="1">
    <source>
        <dbReference type="ARBA" id="ARBA00001946"/>
    </source>
</evidence>
<protein>
    <recommendedName>
        <fullName evidence="6">Phosphoenolpyruvate synthase</fullName>
        <ecNumber evidence="5">2.7.9.2</ecNumber>
    </recommendedName>
    <alternativeName>
        <fullName evidence="13">Pyruvate, water dikinase</fullName>
    </alternativeName>
</protein>
<dbReference type="AlphaFoldDB" id="A0A326U4J6"/>
<evidence type="ECO:0000259" key="15">
    <source>
        <dbReference type="Pfam" id="PF01326"/>
    </source>
</evidence>
<dbReference type="Pfam" id="PF01326">
    <property type="entry name" value="PPDK_N"/>
    <property type="match status" value="1"/>
</dbReference>
<dbReference type="Gene3D" id="3.30.470.20">
    <property type="entry name" value="ATP-grasp fold, B domain"/>
    <property type="match status" value="1"/>
</dbReference>
<keyword evidence="12" id="KW-0460">Magnesium</keyword>
<evidence type="ECO:0000256" key="13">
    <source>
        <dbReference type="ARBA" id="ARBA00033470"/>
    </source>
</evidence>
<comment type="similarity">
    <text evidence="4">Belongs to the PEP-utilizing enzyme family.</text>
</comment>
<evidence type="ECO:0000256" key="14">
    <source>
        <dbReference type="ARBA" id="ARBA00047700"/>
    </source>
</evidence>
<keyword evidence="11" id="KW-0067">ATP-binding</keyword>
<dbReference type="InterPro" id="IPR013815">
    <property type="entry name" value="ATP_grasp_subdomain_1"/>
</dbReference>
<evidence type="ECO:0000256" key="3">
    <source>
        <dbReference type="ARBA" id="ARBA00004742"/>
    </source>
</evidence>
<evidence type="ECO:0000256" key="11">
    <source>
        <dbReference type="ARBA" id="ARBA00022840"/>
    </source>
</evidence>
<gene>
    <name evidence="16" type="ORF">EI42_03311</name>
</gene>